<dbReference type="PANTHER" id="PTHR43442:SF3">
    <property type="entry name" value="GLUCONOKINASE-RELATED"/>
    <property type="match status" value="1"/>
</dbReference>
<keyword evidence="4 9" id="KW-0808">Transferase</keyword>
<dbReference type="OrthoDB" id="275177at2759"/>
<dbReference type="GO" id="GO:0005737">
    <property type="term" value="C:cytoplasm"/>
    <property type="evidence" value="ECO:0007669"/>
    <property type="project" value="TreeGrafter"/>
</dbReference>
<dbReference type="GO" id="GO:0046316">
    <property type="term" value="F:gluconokinase activity"/>
    <property type="evidence" value="ECO:0007669"/>
    <property type="project" value="UniProtKB-EC"/>
</dbReference>
<evidence type="ECO:0000259" key="10">
    <source>
        <dbReference type="Pfam" id="PF01583"/>
    </source>
</evidence>
<evidence type="ECO:0000313" key="12">
    <source>
        <dbReference type="Proteomes" id="UP000190831"/>
    </source>
</evidence>
<dbReference type="UniPathway" id="UPA00792"/>
<dbReference type="InterPro" id="IPR059117">
    <property type="entry name" value="APS_kinase_dom"/>
</dbReference>
<sequence>MTNSARPKVIVLGGTAGTGKSTIGERLVKFFQDKYPEIQFLEGDRIHPPENVAKMAHGIPLTDDDRWGWLADVAKISTASAEEHGGLAIISCSSLKKKYRDFMREKSPNTDFFFLFLYADMRVIAHRLTQREGHFMKANMLESQFKDLELPNSDEPNCHVVDVDGKDVEQVLQHTYEDLCKFVPN</sequence>
<evidence type="ECO:0000313" key="11">
    <source>
        <dbReference type="EMBL" id="SCW04033.1"/>
    </source>
</evidence>
<evidence type="ECO:0000256" key="3">
    <source>
        <dbReference type="ARBA" id="ARBA00012054"/>
    </source>
</evidence>
<dbReference type="GO" id="GO:0005524">
    <property type="term" value="F:ATP binding"/>
    <property type="evidence" value="ECO:0007669"/>
    <property type="project" value="UniProtKB-KW"/>
</dbReference>
<dbReference type="Gene3D" id="3.40.50.300">
    <property type="entry name" value="P-loop containing nucleotide triphosphate hydrolases"/>
    <property type="match status" value="1"/>
</dbReference>
<evidence type="ECO:0000256" key="8">
    <source>
        <dbReference type="ARBA" id="ARBA00048090"/>
    </source>
</evidence>
<comment type="pathway">
    <text evidence="1 9">Carbohydrate acid metabolism; D-gluconate degradation.</text>
</comment>
<evidence type="ECO:0000256" key="2">
    <source>
        <dbReference type="ARBA" id="ARBA00008420"/>
    </source>
</evidence>
<dbReference type="InterPro" id="IPR027417">
    <property type="entry name" value="P-loop_NTPase"/>
</dbReference>
<dbReference type="CDD" id="cd02021">
    <property type="entry name" value="GntK"/>
    <property type="match status" value="1"/>
</dbReference>
<evidence type="ECO:0000256" key="9">
    <source>
        <dbReference type="RuleBase" id="RU363066"/>
    </source>
</evidence>
<feature type="domain" description="APS kinase" evidence="10">
    <location>
        <begin position="7"/>
        <end position="129"/>
    </location>
</feature>
<dbReference type="EC" id="2.7.1.12" evidence="3 9"/>
<dbReference type="AlphaFoldDB" id="A0A1G4MJG8"/>
<dbReference type="PANTHER" id="PTHR43442">
    <property type="entry name" value="GLUCONOKINASE-RELATED"/>
    <property type="match status" value="1"/>
</dbReference>
<dbReference type="GO" id="GO:0005975">
    <property type="term" value="P:carbohydrate metabolic process"/>
    <property type="evidence" value="ECO:0007669"/>
    <property type="project" value="InterPro"/>
</dbReference>
<dbReference type="SUPFAM" id="SSF52540">
    <property type="entry name" value="P-loop containing nucleoside triphosphate hydrolases"/>
    <property type="match status" value="1"/>
</dbReference>
<protein>
    <recommendedName>
        <fullName evidence="3 9">Gluconokinase</fullName>
        <ecNumber evidence="3 9">2.7.1.12</ecNumber>
    </recommendedName>
</protein>
<gene>
    <name evidence="11" type="ORF">LAFE_0H04434G</name>
</gene>
<name>A0A1G4MJG8_LACFM</name>
<dbReference type="OMA" id="YEGDDYH"/>
<keyword evidence="5 9" id="KW-0547">Nucleotide-binding</keyword>
<evidence type="ECO:0000256" key="1">
    <source>
        <dbReference type="ARBA" id="ARBA00004875"/>
    </source>
</evidence>
<proteinExistence type="inferred from homology"/>
<dbReference type="STRING" id="4955.A0A1G4MJG8"/>
<keyword evidence="12" id="KW-1185">Reference proteome</keyword>
<keyword evidence="7 9" id="KW-0067">ATP-binding</keyword>
<accession>A0A1G4MJG8</accession>
<evidence type="ECO:0000256" key="7">
    <source>
        <dbReference type="ARBA" id="ARBA00022840"/>
    </source>
</evidence>
<dbReference type="Pfam" id="PF01583">
    <property type="entry name" value="APS_kinase"/>
    <property type="match status" value="1"/>
</dbReference>
<dbReference type="InterPro" id="IPR006001">
    <property type="entry name" value="Therm_gnt_kin"/>
</dbReference>
<comment type="similarity">
    <text evidence="2 9">Belongs to the gluconokinase GntK/GntV family.</text>
</comment>
<evidence type="ECO:0000256" key="6">
    <source>
        <dbReference type="ARBA" id="ARBA00022777"/>
    </source>
</evidence>
<organism evidence="11 12">
    <name type="scientific">Lachancea fermentati</name>
    <name type="common">Zygosaccharomyces fermentati</name>
    <dbReference type="NCBI Taxonomy" id="4955"/>
    <lineage>
        <taxon>Eukaryota</taxon>
        <taxon>Fungi</taxon>
        <taxon>Dikarya</taxon>
        <taxon>Ascomycota</taxon>
        <taxon>Saccharomycotina</taxon>
        <taxon>Saccharomycetes</taxon>
        <taxon>Saccharomycetales</taxon>
        <taxon>Saccharomycetaceae</taxon>
        <taxon>Lachancea</taxon>
    </lineage>
</organism>
<comment type="catalytic activity">
    <reaction evidence="8 9">
        <text>D-gluconate + ATP = 6-phospho-D-gluconate + ADP + H(+)</text>
        <dbReference type="Rhea" id="RHEA:19433"/>
        <dbReference type="ChEBI" id="CHEBI:15378"/>
        <dbReference type="ChEBI" id="CHEBI:18391"/>
        <dbReference type="ChEBI" id="CHEBI:30616"/>
        <dbReference type="ChEBI" id="CHEBI:58759"/>
        <dbReference type="ChEBI" id="CHEBI:456216"/>
        <dbReference type="EC" id="2.7.1.12"/>
    </reaction>
</comment>
<dbReference type="EMBL" id="LT598491">
    <property type="protein sequence ID" value="SCW04033.1"/>
    <property type="molecule type" value="Genomic_DNA"/>
</dbReference>
<evidence type="ECO:0000256" key="4">
    <source>
        <dbReference type="ARBA" id="ARBA00022679"/>
    </source>
</evidence>
<keyword evidence="6 9" id="KW-0418">Kinase</keyword>
<dbReference type="Proteomes" id="UP000190831">
    <property type="component" value="Chromosome H"/>
</dbReference>
<dbReference type="NCBIfam" id="TIGR01313">
    <property type="entry name" value="therm_gnt_kin"/>
    <property type="match status" value="1"/>
</dbReference>
<evidence type="ECO:0000256" key="5">
    <source>
        <dbReference type="ARBA" id="ARBA00022741"/>
    </source>
</evidence>
<reference evidence="11 12" key="1">
    <citation type="submission" date="2016-03" db="EMBL/GenBank/DDBJ databases">
        <authorList>
            <person name="Devillers H."/>
        </authorList>
    </citation>
    <scope>NUCLEOTIDE SEQUENCE [LARGE SCALE GENOMIC DNA]</scope>
    <source>
        <strain evidence="11">CBS 6772</strain>
    </source>
</reference>